<dbReference type="Proteomes" id="UP000024836">
    <property type="component" value="Unassembled WGS sequence"/>
</dbReference>
<keyword evidence="2" id="KW-0863">Zinc-finger</keyword>
<dbReference type="SUPFAM" id="SSF109635">
    <property type="entry name" value="DnaK suppressor protein DksA, alpha-hairpin domain"/>
    <property type="match status" value="1"/>
</dbReference>
<feature type="domain" description="Zinc finger DksA/TraR C4-type" evidence="5">
    <location>
        <begin position="75"/>
        <end position="104"/>
    </location>
</feature>
<gene>
    <name evidence="7" type="ORF">ATO10_10210</name>
</gene>
<comment type="caution">
    <text evidence="7">The sequence shown here is derived from an EMBL/GenBank/DDBJ whole genome shotgun (WGS) entry which is preliminary data.</text>
</comment>
<accession>A0A058ZLR3</accession>
<proteinExistence type="predicted"/>
<reference evidence="7 8" key="1">
    <citation type="submission" date="2013-04" db="EMBL/GenBank/DDBJ databases">
        <title>Shimia sp. 22II-S11-Z10 Genome Sequencing.</title>
        <authorList>
            <person name="Lai Q."/>
            <person name="Li G."/>
            <person name="Shao Z."/>
        </authorList>
    </citation>
    <scope>NUCLEOTIDE SEQUENCE [LARGE SCALE GENOMIC DNA]</scope>
    <source>
        <strain evidence="8">22II-S11-Z10</strain>
    </source>
</reference>
<dbReference type="STRING" id="1461693.ATO10_10210"/>
<evidence type="ECO:0000313" key="8">
    <source>
        <dbReference type="Proteomes" id="UP000024836"/>
    </source>
</evidence>
<dbReference type="GO" id="GO:0008270">
    <property type="term" value="F:zinc ion binding"/>
    <property type="evidence" value="ECO:0007669"/>
    <property type="project" value="UniProtKB-KW"/>
</dbReference>
<dbReference type="SUPFAM" id="SSF57716">
    <property type="entry name" value="Glucocorticoid receptor-like (DNA-binding domain)"/>
    <property type="match status" value="1"/>
</dbReference>
<evidence type="ECO:0000256" key="2">
    <source>
        <dbReference type="ARBA" id="ARBA00022771"/>
    </source>
</evidence>
<dbReference type="PANTHER" id="PTHR33823">
    <property type="entry name" value="RNA POLYMERASE-BINDING TRANSCRIPTION FACTOR DKSA-RELATED"/>
    <property type="match status" value="1"/>
</dbReference>
<evidence type="ECO:0000259" key="5">
    <source>
        <dbReference type="Pfam" id="PF01258"/>
    </source>
</evidence>
<keyword evidence="3" id="KW-0862">Zinc</keyword>
<dbReference type="EMBL" id="AQQY01000006">
    <property type="protein sequence ID" value="KCV81711.1"/>
    <property type="molecule type" value="Genomic_DNA"/>
</dbReference>
<dbReference type="PROSITE" id="PS51128">
    <property type="entry name" value="ZF_DKSA_2"/>
    <property type="match status" value="1"/>
</dbReference>
<keyword evidence="8" id="KW-1185">Reference proteome</keyword>
<organism evidence="7 8">
    <name type="scientific">Actibacterium atlanticum</name>
    <dbReference type="NCBI Taxonomy" id="1461693"/>
    <lineage>
        <taxon>Bacteria</taxon>
        <taxon>Pseudomonadati</taxon>
        <taxon>Pseudomonadota</taxon>
        <taxon>Alphaproteobacteria</taxon>
        <taxon>Rhodobacterales</taxon>
        <taxon>Roseobacteraceae</taxon>
        <taxon>Actibacterium</taxon>
    </lineage>
</organism>
<name>A0A058ZLR3_9RHOB</name>
<dbReference type="InterPro" id="IPR037187">
    <property type="entry name" value="DnaK_N"/>
</dbReference>
<evidence type="ECO:0000313" key="7">
    <source>
        <dbReference type="EMBL" id="KCV81711.1"/>
    </source>
</evidence>
<evidence type="ECO:0000259" key="6">
    <source>
        <dbReference type="Pfam" id="PF21173"/>
    </source>
</evidence>
<sequence length="105" mass="11836">MVDLSTRKATLLARLKELDVRLHVIQDELDTHNSPDWSELAVEREEDEVLESMGSSGLHEIEQIRAALDRIANDTYGFCVKCGEEIAPQRLDLLPATPFCKRCAV</sequence>
<evidence type="ECO:0000256" key="1">
    <source>
        <dbReference type="ARBA" id="ARBA00022723"/>
    </source>
</evidence>
<evidence type="ECO:0000256" key="3">
    <source>
        <dbReference type="ARBA" id="ARBA00022833"/>
    </source>
</evidence>
<dbReference type="InterPro" id="IPR000962">
    <property type="entry name" value="Znf_DskA_TraR"/>
</dbReference>
<feature type="zinc finger region" description="dksA C4-type" evidence="4">
    <location>
        <begin position="79"/>
        <end position="103"/>
    </location>
</feature>
<dbReference type="Gene3D" id="1.20.120.910">
    <property type="entry name" value="DksA, coiled-coil domain"/>
    <property type="match status" value="1"/>
</dbReference>
<evidence type="ECO:0000256" key="4">
    <source>
        <dbReference type="PROSITE-ProRule" id="PRU00510"/>
    </source>
</evidence>
<dbReference type="PANTHER" id="PTHR33823:SF4">
    <property type="entry name" value="GENERAL STRESS PROTEIN 16O"/>
    <property type="match status" value="1"/>
</dbReference>
<dbReference type="RefSeq" id="WP_035251157.1">
    <property type="nucleotide sequence ID" value="NZ_AQQY01000006.1"/>
</dbReference>
<feature type="domain" description="DnaK suppressor protein-like N-terminal" evidence="6">
    <location>
        <begin position="8"/>
        <end position="71"/>
    </location>
</feature>
<dbReference type="InterPro" id="IPR048487">
    <property type="entry name" value="DksA-like_N"/>
</dbReference>
<dbReference type="AlphaFoldDB" id="A0A058ZLR3"/>
<dbReference type="OrthoDB" id="1121111at2"/>
<dbReference type="Pfam" id="PF01258">
    <property type="entry name" value="zf-dskA_traR"/>
    <property type="match status" value="1"/>
</dbReference>
<dbReference type="Pfam" id="PF21173">
    <property type="entry name" value="DksA-like_N"/>
    <property type="match status" value="1"/>
</dbReference>
<dbReference type="eggNOG" id="COG1734">
    <property type="taxonomic scope" value="Bacteria"/>
</dbReference>
<protein>
    <submittedName>
        <fullName evidence="7">TraR/DksA family transcriptional regulator</fullName>
    </submittedName>
</protein>
<keyword evidence="1" id="KW-0479">Metal-binding</keyword>